<dbReference type="PROSITE" id="PS50294">
    <property type="entry name" value="WD_REPEATS_REGION"/>
    <property type="match status" value="1"/>
</dbReference>
<feature type="compositionally biased region" description="Acidic residues" evidence="7">
    <location>
        <begin position="707"/>
        <end position="719"/>
    </location>
</feature>
<evidence type="ECO:0000256" key="2">
    <source>
        <dbReference type="ARBA" id="ARBA00022723"/>
    </source>
</evidence>
<evidence type="ECO:0000256" key="3">
    <source>
        <dbReference type="ARBA" id="ARBA00022737"/>
    </source>
</evidence>
<feature type="repeat" description="WD" evidence="6">
    <location>
        <begin position="160"/>
        <end position="201"/>
    </location>
</feature>
<dbReference type="VEuPathDB" id="FungiDB:PC9H_000451"/>
<dbReference type="PROSITE" id="PS50082">
    <property type="entry name" value="WD_REPEATS_2"/>
    <property type="match status" value="2"/>
</dbReference>
<dbReference type="GeneID" id="59370292"/>
<dbReference type="SUPFAM" id="SSF50978">
    <property type="entry name" value="WD40 repeat-like"/>
    <property type="match status" value="2"/>
</dbReference>
<protein>
    <submittedName>
        <fullName evidence="8">Uncharacterized protein</fullName>
    </submittedName>
</protein>
<organism evidence="8 9">
    <name type="scientific">Pleurotus ostreatus</name>
    <name type="common">Oyster mushroom</name>
    <name type="synonym">White-rot fungus</name>
    <dbReference type="NCBI Taxonomy" id="5322"/>
    <lineage>
        <taxon>Eukaryota</taxon>
        <taxon>Fungi</taxon>
        <taxon>Dikarya</taxon>
        <taxon>Basidiomycota</taxon>
        <taxon>Agaricomycotina</taxon>
        <taxon>Agaricomycetes</taxon>
        <taxon>Agaricomycetidae</taxon>
        <taxon>Agaricales</taxon>
        <taxon>Pleurotineae</taxon>
        <taxon>Pleurotaceae</taxon>
        <taxon>Pleurotus</taxon>
    </lineage>
</organism>
<feature type="compositionally biased region" description="Polar residues" evidence="7">
    <location>
        <begin position="685"/>
        <end position="700"/>
    </location>
</feature>
<keyword evidence="3" id="KW-0677">Repeat</keyword>
<feature type="compositionally biased region" description="Low complexity" evidence="7">
    <location>
        <begin position="669"/>
        <end position="684"/>
    </location>
</feature>
<gene>
    <name evidence="8" type="ORF">PC9H_000451</name>
</gene>
<dbReference type="GO" id="GO:0005829">
    <property type="term" value="C:cytosol"/>
    <property type="evidence" value="ECO:0007669"/>
    <property type="project" value="TreeGrafter"/>
</dbReference>
<dbReference type="InterPro" id="IPR001680">
    <property type="entry name" value="WD40_rpt"/>
</dbReference>
<evidence type="ECO:0000256" key="4">
    <source>
        <dbReference type="ARBA" id="ARBA00022771"/>
    </source>
</evidence>
<feature type="compositionally biased region" description="Basic residues" evidence="7">
    <location>
        <begin position="801"/>
        <end position="813"/>
    </location>
</feature>
<name>A0A8H7DWM5_PLEOS</name>
<dbReference type="EMBL" id="JACETU010000001">
    <property type="protein sequence ID" value="KAF7440107.1"/>
    <property type="molecule type" value="Genomic_DNA"/>
</dbReference>
<evidence type="ECO:0000256" key="7">
    <source>
        <dbReference type="SAM" id="MobiDB-lite"/>
    </source>
</evidence>
<keyword evidence="1 6" id="KW-0853">WD repeat</keyword>
<dbReference type="InterPro" id="IPR037590">
    <property type="entry name" value="WDR24"/>
</dbReference>
<keyword evidence="2" id="KW-0479">Metal-binding</keyword>
<dbReference type="SMART" id="SM00320">
    <property type="entry name" value="WD40"/>
    <property type="match status" value="4"/>
</dbReference>
<dbReference type="PROSITE" id="PS00678">
    <property type="entry name" value="WD_REPEATS_1"/>
    <property type="match status" value="1"/>
</dbReference>
<dbReference type="InterPro" id="IPR019775">
    <property type="entry name" value="WD40_repeat_CS"/>
</dbReference>
<accession>A0A8H7DWM5</accession>
<dbReference type="InterPro" id="IPR015943">
    <property type="entry name" value="WD40/YVTN_repeat-like_dom_sf"/>
</dbReference>
<evidence type="ECO:0000256" key="5">
    <source>
        <dbReference type="ARBA" id="ARBA00022833"/>
    </source>
</evidence>
<reference evidence="8" key="1">
    <citation type="submission" date="2019-07" db="EMBL/GenBank/DDBJ databases">
        <authorList>
            <person name="Palmer J.M."/>
        </authorList>
    </citation>
    <scope>NUCLEOTIDE SEQUENCE</scope>
    <source>
        <strain evidence="8">PC9</strain>
    </source>
</reference>
<evidence type="ECO:0000313" key="8">
    <source>
        <dbReference type="EMBL" id="KAF7440107.1"/>
    </source>
</evidence>
<keyword evidence="5" id="KW-0862">Zinc</keyword>
<feature type="repeat" description="WD" evidence="6">
    <location>
        <begin position="282"/>
        <end position="304"/>
    </location>
</feature>
<dbReference type="GO" id="GO:0061700">
    <property type="term" value="C:GATOR2 complex"/>
    <property type="evidence" value="ECO:0007669"/>
    <property type="project" value="TreeGrafter"/>
</dbReference>
<dbReference type="Gene3D" id="2.130.10.10">
    <property type="entry name" value="YVTN repeat-like/Quinoprotein amine dehydrogenase"/>
    <property type="match status" value="1"/>
</dbReference>
<keyword evidence="4" id="KW-0863">Zinc-finger</keyword>
<feature type="region of interest" description="Disordered" evidence="7">
    <location>
        <begin position="1081"/>
        <end position="1106"/>
    </location>
</feature>
<feature type="compositionally biased region" description="Acidic residues" evidence="7">
    <location>
        <begin position="765"/>
        <end position="774"/>
    </location>
</feature>
<evidence type="ECO:0000313" key="9">
    <source>
        <dbReference type="Proteomes" id="UP000623687"/>
    </source>
</evidence>
<dbReference type="OrthoDB" id="60955at2759"/>
<feature type="region of interest" description="Disordered" evidence="7">
    <location>
        <begin position="593"/>
        <end position="818"/>
    </location>
</feature>
<dbReference type="GO" id="GO:0016239">
    <property type="term" value="P:positive regulation of macroautophagy"/>
    <property type="evidence" value="ECO:0007669"/>
    <property type="project" value="TreeGrafter"/>
</dbReference>
<dbReference type="RefSeq" id="XP_036635951.1">
    <property type="nucleotide sequence ID" value="XM_036770106.1"/>
</dbReference>
<dbReference type="Pfam" id="PF00400">
    <property type="entry name" value="WD40"/>
    <property type="match status" value="2"/>
</dbReference>
<dbReference type="AlphaFoldDB" id="A0A8H7DWM5"/>
<dbReference type="GO" id="GO:1904263">
    <property type="term" value="P:positive regulation of TORC1 signaling"/>
    <property type="evidence" value="ECO:0007669"/>
    <property type="project" value="TreeGrafter"/>
</dbReference>
<proteinExistence type="predicted"/>
<comment type="caution">
    <text evidence="8">The sequence shown here is derived from an EMBL/GenBank/DDBJ whole genome shotgun (WGS) entry which is preliminary data.</text>
</comment>
<evidence type="ECO:0000256" key="6">
    <source>
        <dbReference type="PROSITE-ProRule" id="PRU00221"/>
    </source>
</evidence>
<dbReference type="PANTHER" id="PTHR46200">
    <property type="entry name" value="GATOR COMPLEX PROTEIN WDR24"/>
    <property type="match status" value="1"/>
</dbReference>
<keyword evidence="9" id="KW-1185">Reference proteome</keyword>
<sequence>MSAGTTNSVQRGRKLSILTTTLPVVDFYSDARTHGYQGPIRTIRLPRVTSSGGGAIARNEDGTHCAVAGMDSLRVVSLLSPSNQSTEYKSSSGRGGQGGHRIEASRNFWDGGGLTSASTDVSWGFGSYGNKIFTSARNGEFFMWDASRSSSGKYSIERRSKEHTRSIHKLAVSRFSYYCITGSADGTVKLWDIRDLTKPASSVRHPTSVRTLAFSPFESHPYQAIAGLDNGSIYRWDLKMGQRGQLDRLLVAHSAAVTSLDWCNTSSNHSSTDMSGGGLGWIVSGGLDHCVKVWDLSSTSHLQHKPTYTLHPSFPVRRVMWRPSYPCEVAVVSNAEFGSGSNPDMAAPDAGSGTSSPDGRDRASIRTKQYAGDPIEIWDIRRGWIAKWSVNGSASEGGVTDIAFGDSHAIWAQHSSGTFAQLDLRNCTKPLDSIPRVAVSWAASGALALVSDAKPRREVPYDDISPNKLVIAEERRMHIKALGDSAYAPKSQSTGVFADSSLMEDVDAFSALARGYVLDGHERRVLCDINANVAFRANKEVAAQTWMLLGLSLIDLVDESRPTGLSKDDSSSHHLCQSASAPVALSLHSASSPIDRFHRPETGSLKVSPNRPSTPSKERSTSAVGRSNSASTSRRVTPTSSNASSPHLLPNALPPITQKNHSFSKRRSSSGLGVRQSSLLRRQSMSTNGPVMSSPSSNSLRHVGEGALDDSDSESESDDLHDGPVSSEEEPPALPPLISPAIGTSRVPVHPSPLSQIASRQRWTEDEDDADFSEEGSPSPRSTDTESESSDSPRRVTTMPRLRRASARMKSRSRSSTVASLAAPILSHTLLKQDSHSSIRTVTAGEVSFRELGPAVQIALDTGALEQRATAASYVESILPIEEPYDPEKWTDRGADLVAADEQRYRDIAWEALRQAVETFADQGDVQMCAMMALIAPKELGIRPKRVIRFVDAYLDLLTRLSLSSSCAYVRKVVEAEEIRNHSKLETTIYTFCGKCRKPLVVAAGAPSFGELVKGGFAYCKNCKSACVTCAICRLPVRSLFFQCSVCCHGGHQACYRKFYSERPMDQINHLRHDAVYAADARGRPKPTNGRGTPQPSPTPKSTPGGNVDKAGGFAHPCAAGCGHLCWIARNGIQET</sequence>
<dbReference type="PANTHER" id="PTHR46200:SF1">
    <property type="entry name" value="GATOR COMPLEX PROTEIN WDR24"/>
    <property type="match status" value="1"/>
</dbReference>
<dbReference type="InterPro" id="IPR036322">
    <property type="entry name" value="WD40_repeat_dom_sf"/>
</dbReference>
<dbReference type="GO" id="GO:0008270">
    <property type="term" value="F:zinc ion binding"/>
    <property type="evidence" value="ECO:0007669"/>
    <property type="project" value="UniProtKB-KW"/>
</dbReference>
<evidence type="ECO:0000256" key="1">
    <source>
        <dbReference type="ARBA" id="ARBA00022574"/>
    </source>
</evidence>
<feature type="region of interest" description="Disordered" evidence="7">
    <location>
        <begin position="338"/>
        <end position="366"/>
    </location>
</feature>
<dbReference type="GO" id="GO:0005774">
    <property type="term" value="C:vacuolar membrane"/>
    <property type="evidence" value="ECO:0007669"/>
    <property type="project" value="TreeGrafter"/>
</dbReference>
<feature type="compositionally biased region" description="Polar residues" evidence="7">
    <location>
        <begin position="605"/>
        <end position="645"/>
    </location>
</feature>
<dbReference type="Proteomes" id="UP000623687">
    <property type="component" value="Unassembled WGS sequence"/>
</dbReference>